<evidence type="ECO:0000313" key="1">
    <source>
        <dbReference type="EMBL" id="KAK8144015.1"/>
    </source>
</evidence>
<dbReference type="Proteomes" id="UP001397290">
    <property type="component" value="Unassembled WGS sequence"/>
</dbReference>
<gene>
    <name evidence="1" type="ORF">G3M48_006427</name>
</gene>
<reference evidence="1 2" key="1">
    <citation type="submission" date="2020-02" db="EMBL/GenBank/DDBJ databases">
        <title>Comparative genomics of the hypocrealean fungal genus Beauvera.</title>
        <authorList>
            <person name="Showalter D.N."/>
            <person name="Bushley K.E."/>
            <person name="Rehner S.A."/>
        </authorList>
    </citation>
    <scope>NUCLEOTIDE SEQUENCE [LARGE SCALE GENOMIC DNA]</scope>
    <source>
        <strain evidence="1 2">ARSEF4384</strain>
    </source>
</reference>
<comment type="caution">
    <text evidence="1">The sequence shown here is derived from an EMBL/GenBank/DDBJ whole genome shotgun (WGS) entry which is preliminary data.</text>
</comment>
<sequence>MGSHATTTAATGAGIALVPWDPASDRHADRMTTQRQACGWDVDKVSHWQERVAAGDKLLFWVVLLSGEGNDAAEALLARHRAECAGERESLRDTAARVGRSARKATGDAFLPIGHIALDEYPARNVLFGLPAATLWIKSFYISKAIRSGSLGRKAMAQVEAMAAAPPFCSAALALDTSSSEWQRRTASQSLYGTDEPPAEAPAVQTNQAWYARQDYKDMALPEKEEACARMEGRKSLGYYAETDPETGASVEIPTVYMYKMIDGR</sequence>
<name>A0AAW0RPQ1_9HYPO</name>
<evidence type="ECO:0000313" key="2">
    <source>
        <dbReference type="Proteomes" id="UP001397290"/>
    </source>
</evidence>
<protein>
    <submittedName>
        <fullName evidence="1">Uncharacterized protein</fullName>
    </submittedName>
</protein>
<dbReference type="AlphaFoldDB" id="A0AAW0RPQ1"/>
<keyword evidence="2" id="KW-1185">Reference proteome</keyword>
<organism evidence="1 2">
    <name type="scientific">Beauveria asiatica</name>
    <dbReference type="NCBI Taxonomy" id="1069075"/>
    <lineage>
        <taxon>Eukaryota</taxon>
        <taxon>Fungi</taxon>
        <taxon>Dikarya</taxon>
        <taxon>Ascomycota</taxon>
        <taxon>Pezizomycotina</taxon>
        <taxon>Sordariomycetes</taxon>
        <taxon>Hypocreomycetidae</taxon>
        <taxon>Hypocreales</taxon>
        <taxon>Cordycipitaceae</taxon>
        <taxon>Beauveria</taxon>
    </lineage>
</organism>
<dbReference type="EMBL" id="JAAHCF010000438">
    <property type="protein sequence ID" value="KAK8144015.1"/>
    <property type="molecule type" value="Genomic_DNA"/>
</dbReference>
<proteinExistence type="predicted"/>
<accession>A0AAW0RPQ1</accession>